<feature type="region of interest" description="Disordered" evidence="1">
    <location>
        <begin position="1"/>
        <end position="47"/>
    </location>
</feature>
<feature type="compositionally biased region" description="Low complexity" evidence="1">
    <location>
        <begin position="29"/>
        <end position="40"/>
    </location>
</feature>
<comment type="caution">
    <text evidence="2">The sequence shown here is derived from an EMBL/GenBank/DDBJ whole genome shotgun (WGS) entry which is preliminary data.</text>
</comment>
<dbReference type="Proteomes" id="UP001530400">
    <property type="component" value="Unassembled WGS sequence"/>
</dbReference>
<accession>A0ABD3PCY0</accession>
<keyword evidence="3" id="KW-1185">Reference proteome</keyword>
<sequence length="65" mass="7609">MDDKEGRVGRPPGRRRLENERVERDIPPDDSQQTSSQSHPHYTHSRWYTGNIFTKMKLGQKESKG</sequence>
<evidence type="ECO:0000256" key="1">
    <source>
        <dbReference type="SAM" id="MobiDB-lite"/>
    </source>
</evidence>
<name>A0ABD3PCY0_9STRA</name>
<protein>
    <submittedName>
        <fullName evidence="2">Uncharacterized protein</fullName>
    </submittedName>
</protein>
<reference evidence="2 3" key="1">
    <citation type="submission" date="2024-10" db="EMBL/GenBank/DDBJ databases">
        <title>Updated reference genomes for cyclostephanoid diatoms.</title>
        <authorList>
            <person name="Roberts W.R."/>
            <person name="Alverson A.J."/>
        </authorList>
    </citation>
    <scope>NUCLEOTIDE SEQUENCE [LARGE SCALE GENOMIC DNA]</scope>
    <source>
        <strain evidence="2 3">AJA010-31</strain>
    </source>
</reference>
<gene>
    <name evidence="2" type="ORF">ACHAWO_005037</name>
</gene>
<organism evidence="2 3">
    <name type="scientific">Cyclotella atomus</name>
    <dbReference type="NCBI Taxonomy" id="382360"/>
    <lineage>
        <taxon>Eukaryota</taxon>
        <taxon>Sar</taxon>
        <taxon>Stramenopiles</taxon>
        <taxon>Ochrophyta</taxon>
        <taxon>Bacillariophyta</taxon>
        <taxon>Coscinodiscophyceae</taxon>
        <taxon>Thalassiosirophycidae</taxon>
        <taxon>Stephanodiscales</taxon>
        <taxon>Stephanodiscaceae</taxon>
        <taxon>Cyclotella</taxon>
    </lineage>
</organism>
<evidence type="ECO:0000313" key="2">
    <source>
        <dbReference type="EMBL" id="KAL3784260.1"/>
    </source>
</evidence>
<evidence type="ECO:0000313" key="3">
    <source>
        <dbReference type="Proteomes" id="UP001530400"/>
    </source>
</evidence>
<dbReference type="EMBL" id="JALLPJ020000734">
    <property type="protein sequence ID" value="KAL3784260.1"/>
    <property type="molecule type" value="Genomic_DNA"/>
</dbReference>
<dbReference type="AlphaFoldDB" id="A0ABD3PCY0"/>
<feature type="compositionally biased region" description="Basic and acidic residues" evidence="1">
    <location>
        <begin position="15"/>
        <end position="27"/>
    </location>
</feature>
<proteinExistence type="predicted"/>